<dbReference type="InterPro" id="IPR029058">
    <property type="entry name" value="AB_hydrolase_fold"/>
</dbReference>
<organism evidence="5 6">
    <name type="scientific">Epicoccum nigrum</name>
    <name type="common">Soil fungus</name>
    <name type="synonym">Epicoccum purpurascens</name>
    <dbReference type="NCBI Taxonomy" id="105696"/>
    <lineage>
        <taxon>Eukaryota</taxon>
        <taxon>Fungi</taxon>
        <taxon>Dikarya</taxon>
        <taxon>Ascomycota</taxon>
        <taxon>Pezizomycotina</taxon>
        <taxon>Dothideomycetes</taxon>
        <taxon>Pleosporomycetidae</taxon>
        <taxon>Pleosporales</taxon>
        <taxon>Pleosporineae</taxon>
        <taxon>Didymellaceae</taxon>
        <taxon>Epicoccum</taxon>
    </lineage>
</organism>
<dbReference type="EMBL" id="KZ107839">
    <property type="protein sequence ID" value="OSS52872.1"/>
    <property type="molecule type" value="Genomic_DNA"/>
</dbReference>
<dbReference type="OMA" id="SMSICAH"/>
<dbReference type="STRING" id="105696.A0A1Y2MA33"/>
<feature type="domain" description="Carboxylesterase type B" evidence="4">
    <location>
        <begin position="17"/>
        <end position="500"/>
    </location>
</feature>
<sequence>MMSNETNIQTYTFHHAELGSMTGIVTPDNVVQFRAIPYASIPARFEKSILLDHLPDQSRDYTAHGFASPQIFPDRATDGGPFPGDPEFPPSDEFQCLILQLNVPLHILESRSSNNLDSPSAEKLPLLVYIHGGGFILGRIDEQHTTALMVSQSASDGEPVIGASIQYRLGALGYLHTPSRGHANLALNDQRNALRWLQRFAAGFGGDRRKVTVFGESAGSMSICAHLLAPPPREGPLFHRAVLMSGPLGPASAPAPLQHGEARYAAFLAELGIEERGDEGLRKARAAHIDDVVAASAALGDKGGLWLSVQDQDFFGPAAETMTWDRVPELIAQQDWCNDFVLGCTSFEALTFSQRYKHVRPADFLASLSALHGPRAASSIALTYNISSSSPDPSPVAFHTPLLRWLGDTLFDAPMHLLARHLSAAPSKRVYRYLFDVRNPFPGQPLYAQPHHWADIYFVFRAHQFRYPGGPAGGEGDRLRGISDAHARFWTRFARGEAPWRVYEKGEGEGDEIIMLVGEREGWVERSAKQLERDLGWGYGRCEALVRAWEEAGLRGKSERVLQLECLAGVPQT</sequence>
<keyword evidence="2 3" id="KW-0378">Hydrolase</keyword>
<dbReference type="AlphaFoldDB" id="A0A1Y2MA33"/>
<dbReference type="Pfam" id="PF00135">
    <property type="entry name" value="COesterase"/>
    <property type="match status" value="1"/>
</dbReference>
<dbReference type="EC" id="3.1.1.-" evidence="3"/>
<dbReference type="PROSITE" id="PS00122">
    <property type="entry name" value="CARBOXYLESTERASE_B_1"/>
    <property type="match status" value="1"/>
</dbReference>
<dbReference type="Gene3D" id="3.40.50.1820">
    <property type="entry name" value="alpha/beta hydrolase"/>
    <property type="match status" value="1"/>
</dbReference>
<evidence type="ECO:0000256" key="1">
    <source>
        <dbReference type="ARBA" id="ARBA00005964"/>
    </source>
</evidence>
<dbReference type="Proteomes" id="UP000193240">
    <property type="component" value="Unassembled WGS sequence"/>
</dbReference>
<dbReference type="GO" id="GO:0019695">
    <property type="term" value="P:choline metabolic process"/>
    <property type="evidence" value="ECO:0007669"/>
    <property type="project" value="TreeGrafter"/>
</dbReference>
<dbReference type="PANTHER" id="PTHR43918:SF4">
    <property type="entry name" value="CARBOXYLIC ESTER HYDROLASE"/>
    <property type="match status" value="1"/>
</dbReference>
<keyword evidence="6" id="KW-1185">Reference proteome</keyword>
<dbReference type="SUPFAM" id="SSF53474">
    <property type="entry name" value="alpha/beta-Hydrolases"/>
    <property type="match status" value="1"/>
</dbReference>
<evidence type="ECO:0000313" key="6">
    <source>
        <dbReference type="Proteomes" id="UP000193240"/>
    </source>
</evidence>
<gene>
    <name evidence="5" type="ORF">B5807_02783</name>
</gene>
<dbReference type="PANTHER" id="PTHR43918">
    <property type="entry name" value="ACETYLCHOLINESTERASE"/>
    <property type="match status" value="1"/>
</dbReference>
<evidence type="ECO:0000256" key="3">
    <source>
        <dbReference type="RuleBase" id="RU361235"/>
    </source>
</evidence>
<comment type="similarity">
    <text evidence="1 3">Belongs to the type-B carboxylesterase/lipase family.</text>
</comment>
<dbReference type="GO" id="GO:0006581">
    <property type="term" value="P:acetylcholine catabolic process"/>
    <property type="evidence" value="ECO:0007669"/>
    <property type="project" value="TreeGrafter"/>
</dbReference>
<protein>
    <recommendedName>
        <fullName evidence="3">Carboxylic ester hydrolase</fullName>
        <ecNumber evidence="3">3.1.1.-</ecNumber>
    </recommendedName>
</protein>
<dbReference type="GO" id="GO:0005886">
    <property type="term" value="C:plasma membrane"/>
    <property type="evidence" value="ECO:0007669"/>
    <property type="project" value="TreeGrafter"/>
</dbReference>
<reference evidence="5 6" key="1">
    <citation type="journal article" date="2017" name="Genome Announc.">
        <title>Genome sequence of the saprophytic ascomycete Epicoccum nigrum ICMP 19927 strain isolated from New Zealand.</title>
        <authorList>
            <person name="Fokin M."/>
            <person name="Fleetwood D."/>
            <person name="Weir B.S."/>
            <person name="Villas-Boas S.G."/>
        </authorList>
    </citation>
    <scope>NUCLEOTIDE SEQUENCE [LARGE SCALE GENOMIC DNA]</scope>
    <source>
        <strain evidence="5 6">ICMP 19927</strain>
    </source>
</reference>
<proteinExistence type="inferred from homology"/>
<evidence type="ECO:0000256" key="2">
    <source>
        <dbReference type="ARBA" id="ARBA00022801"/>
    </source>
</evidence>
<dbReference type="InterPro" id="IPR050654">
    <property type="entry name" value="AChE-related_enzymes"/>
</dbReference>
<accession>A0A1Y2MA33</accession>
<evidence type="ECO:0000259" key="4">
    <source>
        <dbReference type="Pfam" id="PF00135"/>
    </source>
</evidence>
<dbReference type="InterPro" id="IPR002018">
    <property type="entry name" value="CarbesteraseB"/>
</dbReference>
<evidence type="ECO:0000313" key="5">
    <source>
        <dbReference type="EMBL" id="OSS52872.1"/>
    </source>
</evidence>
<name>A0A1Y2MA33_EPING</name>
<dbReference type="InParanoid" id="A0A1Y2MA33"/>
<dbReference type="GO" id="GO:0003990">
    <property type="term" value="F:acetylcholinesterase activity"/>
    <property type="evidence" value="ECO:0007669"/>
    <property type="project" value="TreeGrafter"/>
</dbReference>
<dbReference type="InterPro" id="IPR019826">
    <property type="entry name" value="Carboxylesterase_B_AS"/>
</dbReference>